<dbReference type="KEGG" id="acel:acsn021_13090"/>
<dbReference type="EMBL" id="AP023367">
    <property type="protein sequence ID" value="BCJ93740.1"/>
    <property type="molecule type" value="Genomic_DNA"/>
</dbReference>
<gene>
    <name evidence="1" type="ORF">acsn021_13090</name>
</gene>
<reference evidence="1 2" key="1">
    <citation type="journal article" date="2016" name="Int. J. Syst. Evol. Microbiol.">
        <title>Descriptions of Anaerotaenia torta gen. nov., sp. nov. and Anaerocolumna cellulosilytica gen. nov., sp. nov. isolated from a methanogenic reactor of cattle waste.</title>
        <authorList>
            <person name="Uek A."/>
            <person name="Ohtaki Y."/>
            <person name="Kaku N."/>
            <person name="Ueki K."/>
        </authorList>
    </citation>
    <scope>NUCLEOTIDE SEQUENCE [LARGE SCALE GENOMIC DNA]</scope>
    <source>
        <strain evidence="1 2">SN021</strain>
    </source>
</reference>
<evidence type="ECO:0000313" key="2">
    <source>
        <dbReference type="Proteomes" id="UP000515561"/>
    </source>
</evidence>
<evidence type="ECO:0000313" key="1">
    <source>
        <dbReference type="EMBL" id="BCJ93740.1"/>
    </source>
</evidence>
<accession>A0A6S6R335</accession>
<dbReference type="AlphaFoldDB" id="A0A6S6R335"/>
<organism evidence="1 2">
    <name type="scientific">Anaerocolumna cellulosilytica</name>
    <dbReference type="NCBI Taxonomy" id="433286"/>
    <lineage>
        <taxon>Bacteria</taxon>
        <taxon>Bacillati</taxon>
        <taxon>Bacillota</taxon>
        <taxon>Clostridia</taxon>
        <taxon>Lachnospirales</taxon>
        <taxon>Lachnospiraceae</taxon>
        <taxon>Anaerocolumna</taxon>
    </lineage>
</organism>
<dbReference type="Gene3D" id="2.70.70.10">
    <property type="entry name" value="Glucose Permease (Domain IIA)"/>
    <property type="match status" value="1"/>
</dbReference>
<dbReference type="RefSeq" id="WP_184092869.1">
    <property type="nucleotide sequence ID" value="NZ_AP023367.1"/>
</dbReference>
<sequence>MNKKLFLLLLFVTVTFTSFPNTISKAASHEYAWFPVSVMNITQIAYESYSHSNSNQIDCSGSTYAFAPFTGKVVNISKSYGVVLFQSTNPVYYADGTIDYMTVQFMHGSNYDTWKSYYEKGTVISQGTDFYKIGGTDGNGNTTYGLHYDIGVYRGKTSSFASSFSKFGNTFAFDAFYINTNKTTSIKNKGKVESGNTIYNNAPSNWSNLWRNLSNSSKISVIYQVYDDVTKQFLPNVVDTQDYAGIFGHDIDCLYANLSSGNITYKVHYKGGSWLSEVTNRSDYAGIKNKPIDGLMIKTDTGKTVYYRVHLRRTGKWLPYVTGYNSNDSNNGYSGILGQEIDAIQIYLD</sequence>
<dbReference type="Proteomes" id="UP000515561">
    <property type="component" value="Chromosome"/>
</dbReference>
<proteinExistence type="predicted"/>
<protein>
    <submittedName>
        <fullName evidence="1">Uncharacterized protein</fullName>
    </submittedName>
</protein>
<dbReference type="InterPro" id="IPR011055">
    <property type="entry name" value="Dup_hybrid_motif"/>
</dbReference>
<name>A0A6S6R335_9FIRM</name>
<keyword evidence="2" id="KW-1185">Reference proteome</keyword>